<evidence type="ECO:0000256" key="3">
    <source>
        <dbReference type="ARBA" id="ARBA00022827"/>
    </source>
</evidence>
<dbReference type="PROSITE" id="PS51387">
    <property type="entry name" value="FAD_PCMH"/>
    <property type="match status" value="1"/>
</dbReference>
<feature type="region of interest" description="Disordered" evidence="5">
    <location>
        <begin position="530"/>
        <end position="550"/>
    </location>
</feature>
<dbReference type="InterPro" id="IPR016166">
    <property type="entry name" value="FAD-bd_PCMH"/>
</dbReference>
<dbReference type="Gene3D" id="3.30.465.10">
    <property type="match status" value="1"/>
</dbReference>
<evidence type="ECO:0000256" key="5">
    <source>
        <dbReference type="SAM" id="MobiDB-lite"/>
    </source>
</evidence>
<reference evidence="8" key="1">
    <citation type="submission" date="2019-11" db="EMBL/GenBank/DDBJ databases">
        <title>The complete genome sequence of Saccharopolyspora sp. E2A.</title>
        <authorList>
            <person name="Zhang G."/>
        </authorList>
    </citation>
    <scope>NUCLEOTIDE SEQUENCE [LARGE SCALE GENOMIC DNA]</scope>
    <source>
        <strain evidence="8">E2A</strain>
    </source>
</reference>
<evidence type="ECO:0000256" key="4">
    <source>
        <dbReference type="ARBA" id="ARBA00023002"/>
    </source>
</evidence>
<keyword evidence="3" id="KW-0274">FAD</keyword>
<dbReference type="GO" id="GO:1903457">
    <property type="term" value="P:lactate catabolic process"/>
    <property type="evidence" value="ECO:0007669"/>
    <property type="project" value="TreeGrafter"/>
</dbReference>
<keyword evidence="2" id="KW-0285">Flavoprotein</keyword>
<dbReference type="InterPro" id="IPR004113">
    <property type="entry name" value="FAD-bd_oxidored_4_C"/>
</dbReference>
<dbReference type="EMBL" id="CP045929">
    <property type="protein sequence ID" value="QGK69706.1"/>
    <property type="molecule type" value="Genomic_DNA"/>
</dbReference>
<dbReference type="Pfam" id="PF01565">
    <property type="entry name" value="FAD_binding_4"/>
    <property type="match status" value="1"/>
</dbReference>
<dbReference type="InterPro" id="IPR016167">
    <property type="entry name" value="FAD-bd_PCMH_sub1"/>
</dbReference>
<evidence type="ECO:0000256" key="1">
    <source>
        <dbReference type="ARBA" id="ARBA00001974"/>
    </source>
</evidence>
<dbReference type="GO" id="GO:0008720">
    <property type="term" value="F:D-lactate dehydrogenase (NAD+) activity"/>
    <property type="evidence" value="ECO:0007669"/>
    <property type="project" value="TreeGrafter"/>
</dbReference>
<sequence>MGTPQSTMRARGTTRCPPALEQVMTAEARVDLPTASLDEAYARVVHALGEQAVLTDSDSVREFHDPYEGASATEFQPSFVVQPAGVEEIRQTLRIAAECEVPVWTSSTGRNYGYGGSAPVVNGSIVLNLRRMNRILEIDEQGAFALVEPGVRFFDLYSELKQRGLRLWMSVPDLGWGSIVGNTLEHGYGYTVYGDHASAVCGMEVVLASGEIVRTGLGAMDDSPLWQRHPRGFGPALDGMFMQSNFGVVTKMGIWLMPEPETCTTGSVICHRDEDIADLVDALSPLVLDGTIQGHPLITSSPEPDGGRATPDQDTDGLTTQQKLSATLPPGRWDARVAFYGRENVVRAQEEALREAVAHLPEVTVDLRSYPGDVAADDVHPLDLVPAGIPNMYLLELMQKHFGDRVGHLDFSPVIPFTGEAAARHERMVQHILAEEGLVGAFGWIANPRSLVGACMVFFDIDDEHERRAAHRAVYRMCDRAAEWGWSEYRAHPALVDKVTANFSFGDHALSRVYTTLKDALDPAGVLSPGNHGIWPSSPAQHQDSRKGTA</sequence>
<dbReference type="AlphaFoldDB" id="A0A5Q3Q8E5"/>
<dbReference type="GO" id="GO:0071949">
    <property type="term" value="F:FAD binding"/>
    <property type="evidence" value="ECO:0007669"/>
    <property type="project" value="InterPro"/>
</dbReference>
<proteinExistence type="predicted"/>
<dbReference type="InterPro" id="IPR016169">
    <property type="entry name" value="FAD-bd_PCMH_sub2"/>
</dbReference>
<dbReference type="KEGG" id="sace:GIY23_09415"/>
<name>A0A5Q3Q8E5_9PSEU</name>
<comment type="cofactor">
    <cofactor evidence="1">
        <name>FAD</name>
        <dbReference type="ChEBI" id="CHEBI:57692"/>
    </cofactor>
</comment>
<dbReference type="Proteomes" id="UP000371041">
    <property type="component" value="Chromosome"/>
</dbReference>
<dbReference type="InterPro" id="IPR036318">
    <property type="entry name" value="FAD-bd_PCMH-like_sf"/>
</dbReference>
<dbReference type="GO" id="GO:0004458">
    <property type="term" value="F:D-lactate dehydrogenase (cytochrome) activity"/>
    <property type="evidence" value="ECO:0007669"/>
    <property type="project" value="TreeGrafter"/>
</dbReference>
<dbReference type="InterPro" id="IPR016164">
    <property type="entry name" value="FAD-linked_Oxase-like_C"/>
</dbReference>
<evidence type="ECO:0000313" key="7">
    <source>
        <dbReference type="EMBL" id="QGK69706.1"/>
    </source>
</evidence>
<feature type="region of interest" description="Disordered" evidence="5">
    <location>
        <begin position="294"/>
        <end position="317"/>
    </location>
</feature>
<evidence type="ECO:0000313" key="8">
    <source>
        <dbReference type="Proteomes" id="UP000371041"/>
    </source>
</evidence>
<dbReference type="PANTHER" id="PTHR11748:SF114">
    <property type="entry name" value="ARYL-ALCOHOL OXIDASE VANILLYL-ALCOHOL OXIDASE (AFU_ORTHOLOGUE AFUA_3G09500)-RELATED"/>
    <property type="match status" value="1"/>
</dbReference>
<gene>
    <name evidence="7" type="ORF">GIY23_09415</name>
</gene>
<protein>
    <submittedName>
        <fullName evidence="7">FAD-binding protein</fullName>
    </submittedName>
</protein>
<keyword evidence="4" id="KW-0560">Oxidoreductase</keyword>
<dbReference type="Gene3D" id="3.30.43.10">
    <property type="entry name" value="Uridine Diphospho-n-acetylenolpyruvylglucosamine Reductase, domain 2"/>
    <property type="match status" value="1"/>
</dbReference>
<dbReference type="PANTHER" id="PTHR11748">
    <property type="entry name" value="D-LACTATE DEHYDROGENASE"/>
    <property type="match status" value="1"/>
</dbReference>
<feature type="domain" description="FAD-binding PCMH-type" evidence="6">
    <location>
        <begin position="73"/>
        <end position="259"/>
    </location>
</feature>
<dbReference type="InterPro" id="IPR016171">
    <property type="entry name" value="Vanillyl_alc_oxidase_C-sub2"/>
</dbReference>
<dbReference type="InterPro" id="IPR016170">
    <property type="entry name" value="Cytok_DH_C_sf"/>
</dbReference>
<dbReference type="Pfam" id="PF02913">
    <property type="entry name" value="FAD-oxidase_C"/>
    <property type="match status" value="1"/>
</dbReference>
<keyword evidence="8" id="KW-1185">Reference proteome</keyword>
<evidence type="ECO:0000259" key="6">
    <source>
        <dbReference type="PROSITE" id="PS51387"/>
    </source>
</evidence>
<accession>A0A5Q3Q8E5</accession>
<dbReference type="SUPFAM" id="SSF55103">
    <property type="entry name" value="FAD-linked oxidases, C-terminal domain"/>
    <property type="match status" value="1"/>
</dbReference>
<dbReference type="SUPFAM" id="SSF56176">
    <property type="entry name" value="FAD-binding/transporter-associated domain-like"/>
    <property type="match status" value="1"/>
</dbReference>
<organism evidence="7 8">
    <name type="scientific">Allosaccharopolyspora coralli</name>
    <dbReference type="NCBI Taxonomy" id="2665642"/>
    <lineage>
        <taxon>Bacteria</taxon>
        <taxon>Bacillati</taxon>
        <taxon>Actinomycetota</taxon>
        <taxon>Actinomycetes</taxon>
        <taxon>Pseudonocardiales</taxon>
        <taxon>Pseudonocardiaceae</taxon>
        <taxon>Allosaccharopolyspora</taxon>
    </lineage>
</organism>
<dbReference type="InterPro" id="IPR006094">
    <property type="entry name" value="Oxid_FAD_bind_N"/>
</dbReference>
<evidence type="ECO:0000256" key="2">
    <source>
        <dbReference type="ARBA" id="ARBA00022630"/>
    </source>
</evidence>
<dbReference type="Gene3D" id="1.10.45.10">
    <property type="entry name" value="Vanillyl-alcohol Oxidase, Chain A, domain 4"/>
    <property type="match status" value="1"/>
</dbReference>
<dbReference type="Gene3D" id="3.40.462.10">
    <property type="entry name" value="FAD-linked oxidases, C-terminal domain"/>
    <property type="match status" value="1"/>
</dbReference>